<dbReference type="Proteomes" id="UP000007113">
    <property type="component" value="Chromosome"/>
</dbReference>
<evidence type="ECO:0000313" key="2">
    <source>
        <dbReference type="EMBL" id="AEU37895.1"/>
    </source>
</evidence>
<evidence type="ECO:0000259" key="1">
    <source>
        <dbReference type="Pfam" id="PF25183"/>
    </source>
</evidence>
<dbReference type="Gene3D" id="2.60.40.1120">
    <property type="entry name" value="Carboxypeptidase-like, regulatory domain"/>
    <property type="match status" value="1"/>
</dbReference>
<gene>
    <name evidence="2" type="ordered locus">AciX8_3605</name>
</gene>
<organism evidence="2 3">
    <name type="scientific">Granulicella mallensis (strain ATCC BAA-1857 / DSM 23137 / MP5ACTX8)</name>
    <dbReference type="NCBI Taxonomy" id="682795"/>
    <lineage>
        <taxon>Bacteria</taxon>
        <taxon>Pseudomonadati</taxon>
        <taxon>Acidobacteriota</taxon>
        <taxon>Terriglobia</taxon>
        <taxon>Terriglobales</taxon>
        <taxon>Acidobacteriaceae</taxon>
        <taxon>Granulicella</taxon>
    </lineage>
</organism>
<dbReference type="Pfam" id="PF25183">
    <property type="entry name" value="OMP_b-brl_4"/>
    <property type="match status" value="1"/>
</dbReference>
<dbReference type="SUPFAM" id="SSF56935">
    <property type="entry name" value="Porins"/>
    <property type="match status" value="1"/>
</dbReference>
<feature type="domain" description="TonB-dependent transporter Oar-like beta-barrel" evidence="1">
    <location>
        <begin position="267"/>
        <end position="1195"/>
    </location>
</feature>
<evidence type="ECO:0000313" key="3">
    <source>
        <dbReference type="Proteomes" id="UP000007113"/>
    </source>
</evidence>
<dbReference type="RefSeq" id="WP_014266769.1">
    <property type="nucleotide sequence ID" value="NC_016631.1"/>
</dbReference>
<accession>G8NYC9</accession>
<dbReference type="AlphaFoldDB" id="G8NYC9"/>
<keyword evidence="2" id="KW-0675">Receptor</keyword>
<dbReference type="Pfam" id="PF13620">
    <property type="entry name" value="CarboxypepD_reg"/>
    <property type="match status" value="1"/>
</dbReference>
<proteinExistence type="predicted"/>
<sequence>MKSEFKKRVTWPGIFRACVLASSLFLIPGSALLCPSVYAQVITGTLSGTVQDNSGAVVPDATVVLRDALSGATRTVSSNRAGTFTFAGVNSGDYNITITASNFKTFTESGIHLDPGDSRTLPSLLLTPGGVSESVTVSADNNNVPLDSGERSDLITADDIKHLSVEGRDVTELFKILPGFAIANQGVSNSAYDPSQVSVNGALGNYSANGNPVSGVYLLLDGADITDAGNYGAALQNVNYDQVSEVKVEVSNFGAEVANGPVVVSAVTKAGGDRFHGELYAFGRAPQLDAADALGKATSQPKSPDHEVYPGFTIGGPVLIPGTNFNHKRKLTFFAGAEDYVQRSIYAYGSAAGALVHALVPTQNMRNGNFSSTELQNYLGPELSGNSAYQNISTVPTYAKDGTSIANGQIPSSYADPGFAAIFNSMPLPNNTPTLANPYNWQATNFINNDLWEATGRGDIAMSEKNHLFGRYTVERGASGVPGTPYYNQGELNTPGGGLSTVNSESAAANLTTILSPTATNQLFGSLAYLDAAFRTANPAALTAYPYQGAYANGRHPLPQLGNYDDQSGLPRQLTPDYSLSPIFSKKFTPQGGDNFTKVWGTHTAIFGVFVERLVANGRITGAATNGSLSEYGFPVAGAAITDVDGSTAISSGNYVANNYQGYVGGYSQQNFLAADNLYFWNNAFFATDSWHIKHRFTVNYGLRVHHLGLWNDSYKKGVALFDPSLISSGSAATPFPGFIWHAYDSSLPLSGNKSEPFFVEPRFGAAWDIHGNGTTVLRGGWGEYRAHDSQGAAGNAVQNSQFINSINESGNGGLSLKAVSNLNINNTAAPANTNTIGLTSTPNVFYGLTKGDREQPLTDTYSVTLNQQLPLKMNLLLGYVGNNSRFLLNDGSNQTISLDNVNAIPIGGLYRPNPNRASPCYGQVLTPTGINPSGATCATTSSSASTAQVNSYRPLNTSSVQYGAIDVPNHVLFANYNGLQTGLSRQSGHFLFNVNYTWSHALGIRGADNAGNPADPFHVWNNYGPEEFDRRQIFNASYTVMVGNPVHNKLIGAFANGWEVSGITTIQTGPDIPTTTTNPGFAVSGNIGQQNLPNGTPNPNYIAISNSVYLGTPDVSLQPTLICNPAQGLGSHQFINGNCFRTPNLLQNGPYRYPFLPGPTYKDNDLSAQKSFKLGKEQAIQFRIAAFNFLNSPLTTFSGDFTNQYMLNATNANGTAFNQGVADPTLGFGSAPYKTGRRILELSARYTF</sequence>
<name>G8NYC9_GRAMM</name>
<keyword evidence="3" id="KW-1185">Reference proteome</keyword>
<dbReference type="InterPro" id="IPR008969">
    <property type="entry name" value="CarboxyPept-like_regulatory"/>
</dbReference>
<dbReference type="EMBL" id="CP003130">
    <property type="protein sequence ID" value="AEU37895.1"/>
    <property type="molecule type" value="Genomic_DNA"/>
</dbReference>
<reference evidence="2" key="1">
    <citation type="submission" date="2011-11" db="EMBL/GenBank/DDBJ databases">
        <title>Complete sequence of Granulicella mallensis MP5ACTX8.</title>
        <authorList>
            <consortium name="US DOE Joint Genome Institute"/>
            <person name="Lucas S."/>
            <person name="Copeland A."/>
            <person name="Lapidus A."/>
            <person name="Cheng J.-F."/>
            <person name="Goodwin L."/>
            <person name="Pitluck S."/>
            <person name="Peters L."/>
            <person name="Lu M."/>
            <person name="Detter J.C."/>
            <person name="Han C."/>
            <person name="Tapia R."/>
            <person name="Land M."/>
            <person name="Hauser L."/>
            <person name="Kyrpides N."/>
            <person name="Ivanova N."/>
            <person name="Mikhailova N."/>
            <person name="Pagani I."/>
            <person name="Rawat S."/>
            <person name="Mannisto M."/>
            <person name="Haggblom M."/>
            <person name="Woyke T."/>
        </authorList>
    </citation>
    <scope>NUCLEOTIDE SEQUENCE [LARGE SCALE GENOMIC DNA]</scope>
    <source>
        <strain evidence="2">MP5ACTX8</strain>
    </source>
</reference>
<dbReference type="STRING" id="682795.AciX8_3605"/>
<protein>
    <submittedName>
        <fullName evidence="2">TonB-dependent receptor plug</fullName>
    </submittedName>
</protein>
<dbReference type="HOGENOM" id="CLU_006298_0_0_0"/>
<dbReference type="InterPro" id="IPR057601">
    <property type="entry name" value="Oar-like_b-barrel"/>
</dbReference>
<dbReference type="SUPFAM" id="SSF49464">
    <property type="entry name" value="Carboxypeptidase regulatory domain-like"/>
    <property type="match status" value="1"/>
</dbReference>
<dbReference type="eggNOG" id="COG4771">
    <property type="taxonomic scope" value="Bacteria"/>
</dbReference>
<dbReference type="KEGG" id="gma:AciX8_3605"/>